<dbReference type="GO" id="GO:0016787">
    <property type="term" value="F:hydrolase activity"/>
    <property type="evidence" value="ECO:0007669"/>
    <property type="project" value="UniProtKB-KW"/>
</dbReference>
<reference evidence="4" key="1">
    <citation type="submission" date="2022-07" db="EMBL/GenBank/DDBJ databases">
        <title>Enhanced cultured diversity of the mouse gut microbiota enables custom-made synthetic communities.</title>
        <authorList>
            <person name="Afrizal A."/>
        </authorList>
    </citation>
    <scope>NUCLEOTIDE SEQUENCE</scope>
    <source>
        <strain evidence="4">DSM 29482</strain>
    </source>
</reference>
<dbReference type="AlphaFoldDB" id="A0A9X2S676"/>
<evidence type="ECO:0000313" key="5">
    <source>
        <dbReference type="Proteomes" id="UP001142078"/>
    </source>
</evidence>
<protein>
    <submittedName>
        <fullName evidence="4">Alpha/beta hydrolase</fullName>
    </submittedName>
</protein>
<dbReference type="InterPro" id="IPR029058">
    <property type="entry name" value="AB_hydrolase_fold"/>
</dbReference>
<dbReference type="RefSeq" id="WP_042682619.1">
    <property type="nucleotide sequence ID" value="NZ_CABKTM010000049.1"/>
</dbReference>
<organism evidence="4 5">
    <name type="scientific">Anaerosalibacter massiliensis</name>
    <dbReference type="NCBI Taxonomy" id="1347392"/>
    <lineage>
        <taxon>Bacteria</taxon>
        <taxon>Bacillati</taxon>
        <taxon>Bacillota</taxon>
        <taxon>Tissierellia</taxon>
        <taxon>Tissierellales</taxon>
        <taxon>Sporanaerobacteraceae</taxon>
        <taxon>Anaerosalibacter</taxon>
    </lineage>
</organism>
<dbReference type="Proteomes" id="UP001142078">
    <property type="component" value="Unassembled WGS sequence"/>
</dbReference>
<keyword evidence="5" id="KW-1185">Reference proteome</keyword>
<accession>A0A9X2S676</accession>
<keyword evidence="1 4" id="KW-0378">Hydrolase</keyword>
<dbReference type="EMBL" id="JANJZL010000011">
    <property type="protein sequence ID" value="MCR2045089.1"/>
    <property type="molecule type" value="Genomic_DNA"/>
</dbReference>
<comment type="caution">
    <text evidence="4">The sequence shown here is derived from an EMBL/GenBank/DDBJ whole genome shotgun (WGS) entry which is preliminary data.</text>
</comment>
<dbReference type="InterPro" id="IPR049492">
    <property type="entry name" value="BD-FAE-like_dom"/>
</dbReference>
<keyword evidence="2" id="KW-0812">Transmembrane</keyword>
<dbReference type="SUPFAM" id="SSF53474">
    <property type="entry name" value="alpha/beta-Hydrolases"/>
    <property type="match status" value="1"/>
</dbReference>
<dbReference type="InterPro" id="IPR050300">
    <property type="entry name" value="GDXG_lipolytic_enzyme"/>
</dbReference>
<feature type="domain" description="BD-FAE-like" evidence="3">
    <location>
        <begin position="80"/>
        <end position="283"/>
    </location>
</feature>
<evidence type="ECO:0000256" key="2">
    <source>
        <dbReference type="SAM" id="Phobius"/>
    </source>
</evidence>
<proteinExistence type="predicted"/>
<keyword evidence="2" id="KW-0472">Membrane</keyword>
<evidence type="ECO:0000259" key="3">
    <source>
        <dbReference type="Pfam" id="PF20434"/>
    </source>
</evidence>
<feature type="transmembrane region" description="Helical" evidence="2">
    <location>
        <begin position="12"/>
        <end position="30"/>
    </location>
</feature>
<name>A0A9X2S676_9FIRM</name>
<gene>
    <name evidence="4" type="ORF">NSA23_13350</name>
</gene>
<dbReference type="Gene3D" id="3.40.50.1820">
    <property type="entry name" value="alpha/beta hydrolase"/>
    <property type="match status" value="1"/>
</dbReference>
<dbReference type="Pfam" id="PF20434">
    <property type="entry name" value="BD-FAE"/>
    <property type="match status" value="1"/>
</dbReference>
<sequence>MNNLKQNFKKSFFFVNKIYIFIIFTLLTLIDFTLGFYYFLLSIAILIGKTLISHLPLQPEKPISFKTYTYKKLSHKNLKIDIWYPTKNKEKKLPLVFFCHGGGWISGFRNQPNNVSWCKFLASKNFCVSSIDYRYGIKNDMEDILCDYSDALKFIRENNEKLNIDTDNIVLMGLSAGGHLSLLYSTYNSYMKNEERIKGIKGVVAYYSPSDLNDIFTPENKSLFARFATKKTLKAKSEEKEEIYYYYSPLKWISNNMVPCLIVHGKLDTTVPFSSSVKLAKELKRYNVDYEFVVHEKGGHSFDTLFKDDKTIDILEKTSEFIKNLVQL</sequence>
<evidence type="ECO:0000313" key="4">
    <source>
        <dbReference type="EMBL" id="MCR2045089.1"/>
    </source>
</evidence>
<keyword evidence="2" id="KW-1133">Transmembrane helix</keyword>
<evidence type="ECO:0000256" key="1">
    <source>
        <dbReference type="ARBA" id="ARBA00022801"/>
    </source>
</evidence>
<dbReference type="PANTHER" id="PTHR48081">
    <property type="entry name" value="AB HYDROLASE SUPERFAMILY PROTEIN C4A8.06C"/>
    <property type="match status" value="1"/>
</dbReference>